<sequence length="256" mass="29212">MTHCPISILSAVDFNDEVIPRDDLVRTAREMLDEHGYVQLVNVPDDFHYVDFASEFGDFVPNYGGPVVGDVRPEPGMEDVYHAGNTRPLTPHTEGYDFTTPPPRYLMLWCVTPASGEGGETTIGDTKPWIEALDDSDREHLYSTVFHWKTTDGIARKGLDLHTEHPVLEDMGAPTPTVRFSCNNLLHEDDDVAVRLQAEWQRRYADEAVWIRYHRNDVLLWDNWRVLHARNAFSDPQRHLRRLQIRPAGVLAGVQG</sequence>
<dbReference type="KEGG" id="aer:AERYTH_11855"/>
<gene>
    <name evidence="6" type="ORF">AERYTH_11855</name>
</gene>
<dbReference type="InterPro" id="IPR042098">
    <property type="entry name" value="TauD-like_sf"/>
</dbReference>
<evidence type="ECO:0000256" key="1">
    <source>
        <dbReference type="ARBA" id="ARBA00001954"/>
    </source>
</evidence>
<evidence type="ECO:0000256" key="4">
    <source>
        <dbReference type="ARBA" id="ARBA00023194"/>
    </source>
</evidence>
<dbReference type="STRING" id="2041.AERYTH_11855"/>
<name>A0A0U4BJG8_9ACTN</name>
<keyword evidence="7" id="KW-1185">Reference proteome</keyword>
<dbReference type="Pfam" id="PF02668">
    <property type="entry name" value="TauD"/>
    <property type="match status" value="1"/>
</dbReference>
<evidence type="ECO:0000256" key="3">
    <source>
        <dbReference type="ARBA" id="ARBA00023004"/>
    </source>
</evidence>
<dbReference type="PANTHER" id="PTHR10696:SF56">
    <property type="entry name" value="TAUD_TFDA-LIKE DOMAIN-CONTAINING PROTEIN"/>
    <property type="match status" value="1"/>
</dbReference>
<dbReference type="OrthoDB" id="581608at2"/>
<dbReference type="Proteomes" id="UP000067689">
    <property type="component" value="Chromosome"/>
</dbReference>
<evidence type="ECO:0000259" key="5">
    <source>
        <dbReference type="Pfam" id="PF02668"/>
    </source>
</evidence>
<dbReference type="InterPro" id="IPR050411">
    <property type="entry name" value="AlphaKG_dependent_hydroxylases"/>
</dbReference>
<comment type="cofactor">
    <cofactor evidence="1">
        <name>Fe(2+)</name>
        <dbReference type="ChEBI" id="CHEBI:29033"/>
    </cofactor>
</comment>
<feature type="domain" description="TauD/TfdA-like" evidence="5">
    <location>
        <begin position="12"/>
        <end position="243"/>
    </location>
</feature>
<keyword evidence="3" id="KW-0408">Iron</keyword>
<dbReference type="GO" id="GO:0016491">
    <property type="term" value="F:oxidoreductase activity"/>
    <property type="evidence" value="ECO:0007669"/>
    <property type="project" value="UniProtKB-KW"/>
</dbReference>
<protein>
    <recommendedName>
        <fullName evidence="5">TauD/TfdA-like domain-containing protein</fullName>
    </recommendedName>
</protein>
<evidence type="ECO:0000256" key="2">
    <source>
        <dbReference type="ARBA" id="ARBA00023002"/>
    </source>
</evidence>
<dbReference type="SUPFAM" id="SSF51197">
    <property type="entry name" value="Clavaminate synthase-like"/>
    <property type="match status" value="1"/>
</dbReference>
<dbReference type="GO" id="GO:0017000">
    <property type="term" value="P:antibiotic biosynthetic process"/>
    <property type="evidence" value="ECO:0007669"/>
    <property type="project" value="UniProtKB-KW"/>
</dbReference>
<dbReference type="AlphaFoldDB" id="A0A0U4BJG8"/>
<organism evidence="6 7">
    <name type="scientific">Aeromicrobium erythreum</name>
    <dbReference type="NCBI Taxonomy" id="2041"/>
    <lineage>
        <taxon>Bacteria</taxon>
        <taxon>Bacillati</taxon>
        <taxon>Actinomycetota</taxon>
        <taxon>Actinomycetes</taxon>
        <taxon>Propionibacteriales</taxon>
        <taxon>Nocardioidaceae</taxon>
        <taxon>Aeromicrobium</taxon>
    </lineage>
</organism>
<proteinExistence type="predicted"/>
<reference evidence="6 7" key="1">
    <citation type="journal article" date="1991" name="Int. J. Syst. Bacteriol.">
        <title>Description of the erythromycin-producing bacterium Arthrobacter sp. strain NRRL B-3381 as Aeromicrobium erythreum gen. nov., sp. nov.</title>
        <authorList>
            <person name="Miller E.S."/>
            <person name="Woese C.R."/>
            <person name="Brenner S."/>
        </authorList>
    </citation>
    <scope>NUCLEOTIDE SEQUENCE [LARGE SCALE GENOMIC DNA]</scope>
    <source>
        <strain evidence="6 7">AR18</strain>
    </source>
</reference>
<dbReference type="PANTHER" id="PTHR10696">
    <property type="entry name" value="GAMMA-BUTYROBETAINE HYDROXYLASE-RELATED"/>
    <property type="match status" value="1"/>
</dbReference>
<keyword evidence="2" id="KW-0560">Oxidoreductase</keyword>
<keyword evidence="4" id="KW-0045">Antibiotic biosynthesis</keyword>
<dbReference type="PATRIC" id="fig|2041.4.peg.2473"/>
<dbReference type="EMBL" id="CP011502">
    <property type="protein sequence ID" value="ALX05345.1"/>
    <property type="molecule type" value="Genomic_DNA"/>
</dbReference>
<evidence type="ECO:0000313" key="7">
    <source>
        <dbReference type="Proteomes" id="UP000067689"/>
    </source>
</evidence>
<dbReference type="Gene3D" id="3.60.130.10">
    <property type="entry name" value="Clavaminate synthase-like"/>
    <property type="match status" value="1"/>
</dbReference>
<evidence type="ECO:0000313" key="6">
    <source>
        <dbReference type="EMBL" id="ALX05345.1"/>
    </source>
</evidence>
<dbReference type="InterPro" id="IPR003819">
    <property type="entry name" value="TauD/TfdA-like"/>
</dbReference>
<accession>A0A0U4BJG8</accession>